<dbReference type="InterPro" id="IPR009022">
    <property type="entry name" value="EFG_III"/>
</dbReference>
<keyword evidence="6" id="KW-0251">Elongation factor</keyword>
<dbReference type="Gene3D" id="3.30.230.10">
    <property type="match status" value="1"/>
</dbReference>
<dbReference type="InterPro" id="IPR014721">
    <property type="entry name" value="Ribsml_uS5_D2-typ_fold_subgr"/>
</dbReference>
<keyword evidence="2" id="KW-0547">Nucleotide-binding</keyword>
<dbReference type="Gene3D" id="3.40.50.300">
    <property type="entry name" value="P-loop containing nucleotide triphosphate hydrolases"/>
    <property type="match status" value="1"/>
</dbReference>
<evidence type="ECO:0000256" key="3">
    <source>
        <dbReference type="ARBA" id="ARBA00023134"/>
    </source>
</evidence>
<dbReference type="InterPro" id="IPR041095">
    <property type="entry name" value="EFG_II"/>
</dbReference>
<keyword evidence="6" id="KW-0648">Protein biosynthesis</keyword>
<accession>A0A933IBQ5</accession>
<dbReference type="SUPFAM" id="SSF52540">
    <property type="entry name" value="P-loop containing nucleoside triphosphate hydrolases"/>
    <property type="match status" value="1"/>
</dbReference>
<dbReference type="Gene3D" id="3.30.70.870">
    <property type="entry name" value="Elongation Factor G (Translational Gtpase), domain 3"/>
    <property type="match status" value="1"/>
</dbReference>
<dbReference type="Gene3D" id="3.30.70.240">
    <property type="match status" value="1"/>
</dbReference>
<name>A0A933IBQ5_UNCT6</name>
<dbReference type="CDD" id="cd04170">
    <property type="entry name" value="EF-G_bact"/>
    <property type="match status" value="1"/>
</dbReference>
<gene>
    <name evidence="6" type="primary">fusA</name>
    <name evidence="6" type="ORF">HY768_09065</name>
</gene>
<dbReference type="FunFam" id="3.30.230.10:FF:000003">
    <property type="entry name" value="Elongation factor G"/>
    <property type="match status" value="1"/>
</dbReference>
<dbReference type="SMART" id="SM00889">
    <property type="entry name" value="EFG_IV"/>
    <property type="match status" value="1"/>
</dbReference>
<dbReference type="CDD" id="cd01434">
    <property type="entry name" value="EFG_mtEFG1_IV"/>
    <property type="match status" value="1"/>
</dbReference>
<dbReference type="AlphaFoldDB" id="A0A933IBQ5"/>
<dbReference type="NCBIfam" id="NF009381">
    <property type="entry name" value="PRK12740.1-5"/>
    <property type="match status" value="1"/>
</dbReference>
<reference evidence="6" key="1">
    <citation type="submission" date="2020-07" db="EMBL/GenBank/DDBJ databases">
        <title>Huge and variable diversity of episymbiotic CPR bacteria and DPANN archaea in groundwater ecosystems.</title>
        <authorList>
            <person name="He C.Y."/>
            <person name="Keren R."/>
            <person name="Whittaker M."/>
            <person name="Farag I.F."/>
            <person name="Doudna J."/>
            <person name="Cate J.H.D."/>
            <person name="Banfield J.F."/>
        </authorList>
    </citation>
    <scope>NUCLEOTIDE SEQUENCE</scope>
    <source>
        <strain evidence="6">NC_groundwater_1520_Pr4_B-0.1um_53_5</strain>
    </source>
</reference>
<dbReference type="GO" id="GO:0005525">
    <property type="term" value="F:GTP binding"/>
    <property type="evidence" value="ECO:0007669"/>
    <property type="project" value="UniProtKB-UniRule"/>
</dbReference>
<dbReference type="GO" id="GO:0032790">
    <property type="term" value="P:ribosome disassembly"/>
    <property type="evidence" value="ECO:0007669"/>
    <property type="project" value="TreeGrafter"/>
</dbReference>
<dbReference type="InterPro" id="IPR035647">
    <property type="entry name" value="EFG_III/V"/>
</dbReference>
<organism evidence="6 7">
    <name type="scientific">candidate division TA06 bacterium</name>
    <dbReference type="NCBI Taxonomy" id="2250710"/>
    <lineage>
        <taxon>Bacteria</taxon>
        <taxon>Bacteria division TA06</taxon>
    </lineage>
</organism>
<dbReference type="InterPro" id="IPR000640">
    <property type="entry name" value="EFG_V-like"/>
</dbReference>
<keyword evidence="3" id="KW-0342">GTP-binding</keyword>
<dbReference type="Pfam" id="PF22042">
    <property type="entry name" value="EF-G_D2"/>
    <property type="match status" value="1"/>
</dbReference>
<dbReference type="Pfam" id="PF00009">
    <property type="entry name" value="GTP_EFTU"/>
    <property type="match status" value="1"/>
</dbReference>
<dbReference type="SMART" id="SM00838">
    <property type="entry name" value="EFG_C"/>
    <property type="match status" value="1"/>
</dbReference>
<dbReference type="InterPro" id="IPR004540">
    <property type="entry name" value="Transl_elong_EFG/EF2"/>
</dbReference>
<dbReference type="InterPro" id="IPR047872">
    <property type="entry name" value="EFG_IV"/>
</dbReference>
<dbReference type="InterPro" id="IPR027417">
    <property type="entry name" value="P-loop_NTPase"/>
</dbReference>
<dbReference type="Pfam" id="PF14492">
    <property type="entry name" value="EFG_III"/>
    <property type="match status" value="1"/>
</dbReference>
<dbReference type="PANTHER" id="PTHR43261:SF6">
    <property type="entry name" value="ELONGATION FACTOR G-LIKE PROTEIN"/>
    <property type="match status" value="1"/>
</dbReference>
<dbReference type="InterPro" id="IPR005517">
    <property type="entry name" value="Transl_elong_EFG/EF2_IV"/>
</dbReference>
<proteinExistence type="inferred from homology"/>
<feature type="domain" description="Tr-type G" evidence="5">
    <location>
        <begin position="7"/>
        <end position="278"/>
    </location>
</feature>
<dbReference type="CDD" id="cd03713">
    <property type="entry name" value="EFG_mtEFG_C"/>
    <property type="match status" value="1"/>
</dbReference>
<dbReference type="Gene3D" id="2.40.30.10">
    <property type="entry name" value="Translation factors"/>
    <property type="match status" value="1"/>
</dbReference>
<evidence type="ECO:0000259" key="5">
    <source>
        <dbReference type="PROSITE" id="PS51722"/>
    </source>
</evidence>
<dbReference type="Pfam" id="PF00679">
    <property type="entry name" value="EFG_C"/>
    <property type="match status" value="1"/>
</dbReference>
<protein>
    <recommendedName>
        <fullName evidence="4">Elongation factor G</fullName>
    </recommendedName>
</protein>
<evidence type="ECO:0000256" key="2">
    <source>
        <dbReference type="ARBA" id="ARBA00022741"/>
    </source>
</evidence>
<dbReference type="Pfam" id="PF03764">
    <property type="entry name" value="EFG_IV"/>
    <property type="match status" value="1"/>
</dbReference>
<dbReference type="FunFam" id="3.30.70.240:FF:000001">
    <property type="entry name" value="Elongation factor G"/>
    <property type="match status" value="1"/>
</dbReference>
<dbReference type="SUPFAM" id="SSF54980">
    <property type="entry name" value="EF-G C-terminal domain-like"/>
    <property type="match status" value="2"/>
</dbReference>
<dbReference type="SUPFAM" id="SSF54211">
    <property type="entry name" value="Ribosomal protein S5 domain 2-like"/>
    <property type="match status" value="1"/>
</dbReference>
<dbReference type="GO" id="GO:0003924">
    <property type="term" value="F:GTPase activity"/>
    <property type="evidence" value="ECO:0007669"/>
    <property type="project" value="InterPro"/>
</dbReference>
<dbReference type="InterPro" id="IPR009000">
    <property type="entry name" value="Transl_B-barrel_sf"/>
</dbReference>
<evidence type="ECO:0000313" key="7">
    <source>
        <dbReference type="Proteomes" id="UP000736328"/>
    </source>
</evidence>
<evidence type="ECO:0000256" key="4">
    <source>
        <dbReference type="NCBIfam" id="TIGR00484"/>
    </source>
</evidence>
<dbReference type="PRINTS" id="PR00315">
    <property type="entry name" value="ELONGATNFCT"/>
</dbReference>
<comment type="caution">
    <text evidence="6">The sequence shown here is derived from an EMBL/GenBank/DDBJ whole genome shotgun (WGS) entry which is preliminary data.</text>
</comment>
<dbReference type="CDD" id="cd04088">
    <property type="entry name" value="EFG_mtEFG_II"/>
    <property type="match status" value="1"/>
</dbReference>
<dbReference type="InterPro" id="IPR035649">
    <property type="entry name" value="EFG_V"/>
</dbReference>
<dbReference type="InterPro" id="IPR020568">
    <property type="entry name" value="Ribosomal_Su5_D2-typ_SF"/>
</dbReference>
<dbReference type="SUPFAM" id="SSF50447">
    <property type="entry name" value="Translation proteins"/>
    <property type="match status" value="1"/>
</dbReference>
<dbReference type="EMBL" id="JACQXR010000118">
    <property type="protein sequence ID" value="MBI4727349.1"/>
    <property type="molecule type" value="Genomic_DNA"/>
</dbReference>
<sequence>MKTYTAEKIHNLALAGHGGCGKTTLAEALMHLARPAERLGRVDDGNTMFDFDPDEVARKISISSSLAACEYGDHKINIIDTPGYADFAGEVKAGIRVADCAVIVVQAVSGIEVGTDKTWKYADELNLPRALFITRIKKEHSDFYRTLEQAQDMFGNHLTALTLPLGEQVNLKGVIDLTRMKACSEENGKYAEAELPAELADTAKKFRERLVEAAAETDDALMEKYLGGEALTEAEIANGLRSGIANQKIVPVFAGDGYFEIGIKSFASIVNASFPTAANLQTVSAVKASSDEEVTVKCDPAGQPLAFIFKTSIEPHAGNLNFFRVYSGSVETGIELYNCSRGKAEKFGQLFYPLGKERSEASKIVTGDIGIAVKLKDSGTGDTIGQKAHPYLLPAIIQPKASISIAVEPKSKDDEGKLTTGLSKIRDEDPTFGYGYVPEIRQTLIYGLGELHLDLMVGRLKRKYNVEVTLFKPRIPYRETITKKVEHSEYKHKKQTGGHGQYGHVVLRLEPLPRGSGFEFEDAIVGGVIPNNFIPSVEKGVRAAMNEGAVAGYHIVDVKATLHFGSYHPVDSAGTSFEIAAVHALKKGVLDASPVLLEPVMKIEVMAPEEFAGQVMGDLNSRRGRIQGMESAKGMQVVKATVPQGEMYKYSIALRSMTQGRGSFEMEFSHYEDVPFETTQKIIAEAQKEKGEKK</sequence>
<dbReference type="Proteomes" id="UP000736328">
    <property type="component" value="Unassembled WGS sequence"/>
</dbReference>
<evidence type="ECO:0000256" key="1">
    <source>
        <dbReference type="ARBA" id="ARBA00005870"/>
    </source>
</evidence>
<evidence type="ECO:0000313" key="6">
    <source>
        <dbReference type="EMBL" id="MBI4727349.1"/>
    </source>
</evidence>
<dbReference type="PROSITE" id="PS51722">
    <property type="entry name" value="G_TR_2"/>
    <property type="match status" value="1"/>
</dbReference>
<comment type="similarity">
    <text evidence="1">Belongs to the TRAFAC class translation factor GTPase superfamily. Classic translation factor GTPase family. EF-G/EF-2 subfamily.</text>
</comment>
<dbReference type="CDD" id="cd16262">
    <property type="entry name" value="EFG_III"/>
    <property type="match status" value="1"/>
</dbReference>
<dbReference type="NCBIfam" id="NF009379">
    <property type="entry name" value="PRK12740.1-3"/>
    <property type="match status" value="1"/>
</dbReference>
<dbReference type="PANTHER" id="PTHR43261">
    <property type="entry name" value="TRANSLATION ELONGATION FACTOR G-RELATED"/>
    <property type="match status" value="1"/>
</dbReference>
<dbReference type="GO" id="GO:0003746">
    <property type="term" value="F:translation elongation factor activity"/>
    <property type="evidence" value="ECO:0007669"/>
    <property type="project" value="UniProtKB-UniRule"/>
</dbReference>
<dbReference type="NCBIfam" id="TIGR00484">
    <property type="entry name" value="EF-G"/>
    <property type="match status" value="1"/>
</dbReference>
<dbReference type="NCBIfam" id="NF009891">
    <property type="entry name" value="PRK13351.1-1"/>
    <property type="match status" value="1"/>
</dbReference>
<dbReference type="InterPro" id="IPR053905">
    <property type="entry name" value="EF-G-like_DII"/>
</dbReference>
<dbReference type="InterPro" id="IPR000795">
    <property type="entry name" value="T_Tr_GTP-bd_dom"/>
</dbReference>